<keyword evidence="2" id="KW-1185">Reference proteome</keyword>
<dbReference type="Proteomes" id="UP000516415">
    <property type="component" value="Segment"/>
</dbReference>
<accession>A0A7H0XFP1</accession>
<evidence type="ECO:0000313" key="2">
    <source>
        <dbReference type="Proteomes" id="UP000516415"/>
    </source>
</evidence>
<evidence type="ECO:0000313" key="1">
    <source>
        <dbReference type="EMBL" id="QNR53831.1"/>
    </source>
</evidence>
<organism evidence="1 2">
    <name type="scientific">Pseudomonas phage phiK7A1</name>
    <dbReference type="NCBI Taxonomy" id="2759194"/>
    <lineage>
        <taxon>Viruses</taxon>
        <taxon>Duplodnaviria</taxon>
        <taxon>Heunggongvirae</taxon>
        <taxon>Uroviricota</taxon>
        <taxon>Caudoviricetes</taxon>
        <taxon>Vandenendeviridae</taxon>
        <taxon>Gorskivirinae</taxon>
        <taxon>Torinovirus</taxon>
        <taxon>Torinovirus K7A1</taxon>
    </lineage>
</organism>
<name>A0A7H0XFP1_9CAUD</name>
<reference evidence="1 2" key="1">
    <citation type="submission" date="2020-07" db="EMBL/GenBank/DDBJ databases">
        <authorList>
            <person name="Martino G."/>
            <person name="Holtappels D."/>
            <person name="Wagemans J."/>
            <person name="Lavigne R."/>
            <person name="Turina M."/>
            <person name="Ciuffo M."/>
        </authorList>
    </citation>
    <scope>NUCLEOTIDE SEQUENCE [LARGE SCALE GENOMIC DNA]</scope>
</reference>
<proteinExistence type="predicted"/>
<gene>
    <name evidence="1" type="ORF">phiK7A1_041c</name>
</gene>
<dbReference type="EMBL" id="MT740307">
    <property type="protein sequence ID" value="QNR53831.1"/>
    <property type="molecule type" value="Genomic_DNA"/>
</dbReference>
<sequence length="117" mass="13367">MSNETIVVLTPHERVLLNQAIVDKQGITEEGVDTITAVHGLLDGVLENPEDYDDPVALVEAYELWLQELWGFPQDRNYHIHWVRLKGCTCPKMDNRLAAGADIRYISRKCPWHGDNK</sequence>
<protein>
    <submittedName>
        <fullName evidence="1">Uncharacterized protein</fullName>
    </submittedName>
</protein>